<accession>A0A916ULC1</accession>
<comment type="caution">
    <text evidence="4">The sequence shown here is derived from an EMBL/GenBank/DDBJ whole genome shotgun (WGS) entry which is preliminary data.</text>
</comment>
<dbReference type="SUPFAM" id="SSF54427">
    <property type="entry name" value="NTF2-like"/>
    <property type="match status" value="1"/>
</dbReference>
<protein>
    <recommendedName>
        <fullName evidence="6">Mce-associated membrane protein</fullName>
    </recommendedName>
</protein>
<evidence type="ECO:0000256" key="2">
    <source>
        <dbReference type="ARBA" id="ARBA00023136"/>
    </source>
</evidence>
<dbReference type="GO" id="GO:0016020">
    <property type="term" value="C:membrane"/>
    <property type="evidence" value="ECO:0007669"/>
    <property type="project" value="UniProtKB-SubCell"/>
</dbReference>
<evidence type="ECO:0008006" key="6">
    <source>
        <dbReference type="Google" id="ProtNLM"/>
    </source>
</evidence>
<proteinExistence type="predicted"/>
<evidence type="ECO:0000313" key="5">
    <source>
        <dbReference type="Proteomes" id="UP000641514"/>
    </source>
</evidence>
<evidence type="ECO:0000313" key="4">
    <source>
        <dbReference type="EMBL" id="GGC76883.1"/>
    </source>
</evidence>
<feature type="compositionally biased region" description="Acidic residues" evidence="3">
    <location>
        <begin position="175"/>
        <end position="203"/>
    </location>
</feature>
<gene>
    <name evidence="4" type="ORF">GCM10011410_32710</name>
</gene>
<reference evidence="4" key="2">
    <citation type="submission" date="2020-09" db="EMBL/GenBank/DDBJ databases">
        <authorList>
            <person name="Sun Q."/>
            <person name="Zhou Y."/>
        </authorList>
    </citation>
    <scope>NUCLEOTIDE SEQUENCE</scope>
    <source>
        <strain evidence="4">CGMCC 1.15478</strain>
    </source>
</reference>
<name>A0A916ULC1_9ACTN</name>
<keyword evidence="5" id="KW-1185">Reference proteome</keyword>
<sequence length="203" mass="21687">MTVVLVVVVAALLWVGAMWWKAFSDGRAANERDQALTDAHQAAIYISTFDTLDLETTFSNIESVITGDEFAAEMAEARRTLETEAPTGGAITADVTDIALVSFDPGADTAVAVAVLNRTTTGPEGAFVTQRVMMEMQLTKVEDRWRVSNSTQVGPPALVRMSEGAEAELPNVDIPEADIPEEEDPAVDSPDESGTDEPDNAGE</sequence>
<dbReference type="Proteomes" id="UP000641514">
    <property type="component" value="Unassembled WGS sequence"/>
</dbReference>
<dbReference type="AlphaFoldDB" id="A0A916ULC1"/>
<organism evidence="4 5">
    <name type="scientific">Hoyosella rhizosphaerae</name>
    <dbReference type="NCBI Taxonomy" id="1755582"/>
    <lineage>
        <taxon>Bacteria</taxon>
        <taxon>Bacillati</taxon>
        <taxon>Actinomycetota</taxon>
        <taxon>Actinomycetes</taxon>
        <taxon>Mycobacteriales</taxon>
        <taxon>Hoyosellaceae</taxon>
        <taxon>Hoyosella</taxon>
    </lineage>
</organism>
<keyword evidence="2" id="KW-0472">Membrane</keyword>
<dbReference type="PANTHER" id="PTHR37042">
    <property type="entry name" value="OUTER MEMBRANE PROTEIN RV1973"/>
    <property type="match status" value="1"/>
</dbReference>
<evidence type="ECO:0000256" key="1">
    <source>
        <dbReference type="ARBA" id="ARBA00004370"/>
    </source>
</evidence>
<evidence type="ECO:0000256" key="3">
    <source>
        <dbReference type="SAM" id="MobiDB-lite"/>
    </source>
</evidence>
<dbReference type="InterPro" id="IPR032710">
    <property type="entry name" value="NTF2-like_dom_sf"/>
</dbReference>
<comment type="subcellular location">
    <subcellularLocation>
        <location evidence="1">Membrane</location>
    </subcellularLocation>
</comment>
<feature type="region of interest" description="Disordered" evidence="3">
    <location>
        <begin position="155"/>
        <end position="203"/>
    </location>
</feature>
<dbReference type="EMBL" id="BMJH01000005">
    <property type="protein sequence ID" value="GGC76883.1"/>
    <property type="molecule type" value="Genomic_DNA"/>
</dbReference>
<reference evidence="4" key="1">
    <citation type="journal article" date="2014" name="Int. J. Syst. Evol. Microbiol.">
        <title>Complete genome sequence of Corynebacterium casei LMG S-19264T (=DSM 44701T), isolated from a smear-ripened cheese.</title>
        <authorList>
            <consortium name="US DOE Joint Genome Institute (JGI-PGF)"/>
            <person name="Walter F."/>
            <person name="Albersmeier A."/>
            <person name="Kalinowski J."/>
            <person name="Ruckert C."/>
        </authorList>
    </citation>
    <scope>NUCLEOTIDE SEQUENCE</scope>
    <source>
        <strain evidence="4">CGMCC 1.15478</strain>
    </source>
</reference>
<dbReference type="PANTHER" id="PTHR37042:SF4">
    <property type="entry name" value="OUTER MEMBRANE PROTEIN RV1973"/>
    <property type="match status" value="1"/>
</dbReference>